<dbReference type="PRINTS" id="PR00335">
    <property type="entry name" value="KUPTAKETRKA"/>
</dbReference>
<dbReference type="InterPro" id="IPR006036">
    <property type="entry name" value="K_uptake_TrkA"/>
</dbReference>
<evidence type="ECO:0000256" key="4">
    <source>
        <dbReference type="ARBA" id="ARBA00022958"/>
    </source>
</evidence>
<keyword evidence="6" id="KW-0406">Ion transport</keyword>
<evidence type="ECO:0000256" key="3">
    <source>
        <dbReference type="ARBA" id="ARBA00022538"/>
    </source>
</evidence>
<dbReference type="InterPro" id="IPR050721">
    <property type="entry name" value="Trk_Ktr_HKT_K-transport"/>
</dbReference>
<dbReference type="Gene3D" id="3.30.70.1450">
    <property type="entry name" value="Regulator of K+ conductance, C-terminal domain"/>
    <property type="match status" value="1"/>
</dbReference>
<dbReference type="GO" id="GO:0015079">
    <property type="term" value="F:potassium ion transmembrane transporter activity"/>
    <property type="evidence" value="ECO:0007669"/>
    <property type="project" value="InterPro"/>
</dbReference>
<dbReference type="PANTHER" id="PTHR43833">
    <property type="entry name" value="POTASSIUM CHANNEL PROTEIN 2-RELATED-RELATED"/>
    <property type="match status" value="1"/>
</dbReference>
<dbReference type="KEGG" id="dni:HX89_06395"/>
<dbReference type="PANTHER" id="PTHR43833:SF5">
    <property type="entry name" value="TRK SYSTEM POTASSIUM UPTAKE PROTEIN TRKA"/>
    <property type="match status" value="1"/>
</dbReference>
<evidence type="ECO:0000256" key="5">
    <source>
        <dbReference type="ARBA" id="ARBA00023027"/>
    </source>
</evidence>
<dbReference type="SUPFAM" id="SSF51735">
    <property type="entry name" value="NAD(P)-binding Rossmann-fold domains"/>
    <property type="match status" value="1"/>
</dbReference>
<dbReference type="EMBL" id="CP008889">
    <property type="protein sequence ID" value="AIF40625.1"/>
    <property type="molecule type" value="Genomic_DNA"/>
</dbReference>
<dbReference type="STRING" id="1274.HX89_06395"/>
<evidence type="ECO:0000259" key="8">
    <source>
        <dbReference type="PROSITE" id="PS51202"/>
    </source>
</evidence>
<dbReference type="InterPro" id="IPR036291">
    <property type="entry name" value="NAD(P)-bd_dom_sf"/>
</dbReference>
<dbReference type="InterPro" id="IPR036721">
    <property type="entry name" value="RCK_C_sf"/>
</dbReference>
<dbReference type="HOGENOM" id="CLU_046525_2_0_11"/>
<evidence type="ECO:0000259" key="7">
    <source>
        <dbReference type="PROSITE" id="PS51201"/>
    </source>
</evidence>
<dbReference type="PROSITE" id="PS51202">
    <property type="entry name" value="RCK_C"/>
    <property type="match status" value="1"/>
</dbReference>
<dbReference type="GO" id="GO:0005886">
    <property type="term" value="C:plasma membrane"/>
    <property type="evidence" value="ECO:0007669"/>
    <property type="project" value="InterPro"/>
</dbReference>
<dbReference type="eggNOG" id="COG0569">
    <property type="taxonomic scope" value="Bacteria"/>
</dbReference>
<evidence type="ECO:0000313" key="10">
    <source>
        <dbReference type="Proteomes" id="UP000027986"/>
    </source>
</evidence>
<name>A0A075JFR7_9MICO</name>
<protein>
    <recommendedName>
        <fullName evidence="1">Trk system potassium uptake protein TrkA</fullName>
    </recommendedName>
</protein>
<dbReference type="InterPro" id="IPR003148">
    <property type="entry name" value="RCK_N"/>
</dbReference>
<proteinExistence type="predicted"/>
<dbReference type="GeneID" id="41840798"/>
<reference evidence="9 10" key="1">
    <citation type="submission" date="2014-07" db="EMBL/GenBank/DDBJ databases">
        <title>Genome Sequencing of Dermacoccus nishinomiyaensis.</title>
        <authorList>
            <person name="Hong K.W."/>
            <person name="Chan K.G."/>
        </authorList>
    </citation>
    <scope>NUCLEOTIDE SEQUENCE [LARGE SCALE GENOMIC DNA]</scope>
    <source>
        <strain evidence="9 10">M25</strain>
    </source>
</reference>
<keyword evidence="2" id="KW-0813">Transport</keyword>
<dbReference type="PROSITE" id="PS51201">
    <property type="entry name" value="RCK_N"/>
    <property type="match status" value="1"/>
</dbReference>
<dbReference type="SUPFAM" id="SSF116726">
    <property type="entry name" value="TrkA C-terminal domain-like"/>
    <property type="match status" value="1"/>
</dbReference>
<dbReference type="AlphaFoldDB" id="A0A075JFR7"/>
<evidence type="ECO:0000256" key="6">
    <source>
        <dbReference type="ARBA" id="ARBA00023065"/>
    </source>
</evidence>
<evidence type="ECO:0000256" key="1">
    <source>
        <dbReference type="ARBA" id="ARBA00017378"/>
    </source>
</evidence>
<keyword evidence="4" id="KW-0630">Potassium</keyword>
<dbReference type="Pfam" id="PF02254">
    <property type="entry name" value="TrkA_N"/>
    <property type="match status" value="1"/>
</dbReference>
<dbReference type="OrthoDB" id="9775180at2"/>
<dbReference type="InterPro" id="IPR006037">
    <property type="entry name" value="RCK_C"/>
</dbReference>
<accession>A0A075JFR7</accession>
<sequence>MRVVLVGAGSVGRSIARELLLNDHQVLLIDKYARESRVQSIPEATWLLADACEVTTLHEAQLEAADVVVCATGDDKVNLVVSLLAKTEFGVPRTVARVNNPKNEWMFDDGWGVDVAVSTPRLMTALVEEAVSVGDLVRLFEFQQGKATMVELTLPAHAPFVGSRVDEVHLPADCVLVGIIRDQLPIAPSPHDTLHALDELLFLATPSAERELAATLTGRRPEEISTVHSDPQA</sequence>
<evidence type="ECO:0000256" key="2">
    <source>
        <dbReference type="ARBA" id="ARBA00022448"/>
    </source>
</evidence>
<keyword evidence="5" id="KW-0520">NAD</keyword>
<keyword evidence="3" id="KW-0633">Potassium transport</keyword>
<dbReference type="Gene3D" id="3.40.50.720">
    <property type="entry name" value="NAD(P)-binding Rossmann-like Domain"/>
    <property type="match status" value="1"/>
</dbReference>
<dbReference type="Pfam" id="PF02080">
    <property type="entry name" value="TrkA_C"/>
    <property type="match status" value="1"/>
</dbReference>
<evidence type="ECO:0000313" key="9">
    <source>
        <dbReference type="EMBL" id="AIF40625.1"/>
    </source>
</evidence>
<dbReference type="RefSeq" id="WP_006945289.1">
    <property type="nucleotide sequence ID" value="NZ_CP008889.1"/>
</dbReference>
<organism evidence="9 10">
    <name type="scientific">Dermacoccus nishinomiyaensis</name>
    <dbReference type="NCBI Taxonomy" id="1274"/>
    <lineage>
        <taxon>Bacteria</taxon>
        <taxon>Bacillati</taxon>
        <taxon>Actinomycetota</taxon>
        <taxon>Actinomycetes</taxon>
        <taxon>Micrococcales</taxon>
        <taxon>Dermacoccaceae</taxon>
        <taxon>Dermacoccus</taxon>
    </lineage>
</organism>
<dbReference type="Proteomes" id="UP000027986">
    <property type="component" value="Chromosome"/>
</dbReference>
<feature type="domain" description="RCK N-terminal" evidence="7">
    <location>
        <begin position="1"/>
        <end position="117"/>
    </location>
</feature>
<keyword evidence="10" id="KW-1185">Reference proteome</keyword>
<feature type="domain" description="RCK C-terminal" evidence="8">
    <location>
        <begin position="137"/>
        <end position="218"/>
    </location>
</feature>
<gene>
    <name evidence="9" type="ORF">HX89_06395</name>
</gene>